<dbReference type="AlphaFoldDB" id="A0A0F9HDR3"/>
<comment type="caution">
    <text evidence="1">The sequence shown here is derived from an EMBL/GenBank/DDBJ whole genome shotgun (WGS) entry which is preliminary data.</text>
</comment>
<protein>
    <submittedName>
        <fullName evidence="1">Uncharacterized protein</fullName>
    </submittedName>
</protein>
<sequence length="64" mass="7533">MVGRRMNQTSLAILPITDRSVLFKCCPRCRGDIVRNRDHFGYFLQCVQCGYLEDIVRPQRGYHE</sequence>
<name>A0A0F9HDR3_9ZZZZ</name>
<reference evidence="1" key="1">
    <citation type="journal article" date="2015" name="Nature">
        <title>Complex archaea that bridge the gap between prokaryotes and eukaryotes.</title>
        <authorList>
            <person name="Spang A."/>
            <person name="Saw J.H."/>
            <person name="Jorgensen S.L."/>
            <person name="Zaremba-Niedzwiedzka K."/>
            <person name="Martijn J."/>
            <person name="Lind A.E."/>
            <person name="van Eijk R."/>
            <person name="Schleper C."/>
            <person name="Guy L."/>
            <person name="Ettema T.J."/>
        </authorList>
    </citation>
    <scope>NUCLEOTIDE SEQUENCE</scope>
</reference>
<proteinExistence type="predicted"/>
<dbReference type="EMBL" id="LAZR01015400">
    <property type="protein sequence ID" value="KKM13347.1"/>
    <property type="molecule type" value="Genomic_DNA"/>
</dbReference>
<evidence type="ECO:0000313" key="1">
    <source>
        <dbReference type="EMBL" id="KKM13347.1"/>
    </source>
</evidence>
<accession>A0A0F9HDR3</accession>
<gene>
    <name evidence="1" type="ORF">LCGC14_1717140</name>
</gene>
<organism evidence="1">
    <name type="scientific">marine sediment metagenome</name>
    <dbReference type="NCBI Taxonomy" id="412755"/>
    <lineage>
        <taxon>unclassified sequences</taxon>
        <taxon>metagenomes</taxon>
        <taxon>ecological metagenomes</taxon>
    </lineage>
</organism>